<organism evidence="1">
    <name type="scientific">Tanacetum cinerariifolium</name>
    <name type="common">Dalmatian daisy</name>
    <name type="synonym">Chrysanthemum cinerariifolium</name>
    <dbReference type="NCBI Taxonomy" id="118510"/>
    <lineage>
        <taxon>Eukaryota</taxon>
        <taxon>Viridiplantae</taxon>
        <taxon>Streptophyta</taxon>
        <taxon>Embryophyta</taxon>
        <taxon>Tracheophyta</taxon>
        <taxon>Spermatophyta</taxon>
        <taxon>Magnoliopsida</taxon>
        <taxon>eudicotyledons</taxon>
        <taxon>Gunneridae</taxon>
        <taxon>Pentapetalae</taxon>
        <taxon>asterids</taxon>
        <taxon>campanulids</taxon>
        <taxon>Asterales</taxon>
        <taxon>Asteraceae</taxon>
        <taxon>Asteroideae</taxon>
        <taxon>Anthemideae</taxon>
        <taxon>Anthemidinae</taxon>
        <taxon>Tanacetum</taxon>
    </lineage>
</organism>
<feature type="non-terminal residue" evidence="1">
    <location>
        <position position="1"/>
    </location>
</feature>
<reference evidence="1" key="1">
    <citation type="journal article" date="2019" name="Sci. Rep.">
        <title>Draft genome of Tanacetum cinerariifolium, the natural source of mosquito coil.</title>
        <authorList>
            <person name="Yamashiro T."/>
            <person name="Shiraishi A."/>
            <person name="Satake H."/>
            <person name="Nakayama K."/>
        </authorList>
    </citation>
    <scope>NUCLEOTIDE SEQUENCE</scope>
</reference>
<proteinExistence type="predicted"/>
<dbReference type="EMBL" id="BKCJ011475199">
    <property type="protein sequence ID" value="GFD36697.1"/>
    <property type="molecule type" value="Genomic_DNA"/>
</dbReference>
<name>A0A699VNA2_TANCI</name>
<dbReference type="AlphaFoldDB" id="A0A699VNA2"/>
<accession>A0A699VNA2</accession>
<comment type="caution">
    <text evidence="1">The sequence shown here is derived from an EMBL/GenBank/DDBJ whole genome shotgun (WGS) entry which is preliminary data.</text>
</comment>
<sequence>GGQNEYQARVLGQDILGVDEGVKNVLVKVLKHAQALLRQVGQVLVEQHQLVRRNGADDFVVQRLIGVKREVRHDNVVVILAQALLDNLLKEVDVVVMNL</sequence>
<gene>
    <name evidence="1" type="ORF">Tci_908666</name>
</gene>
<evidence type="ECO:0000313" key="1">
    <source>
        <dbReference type="EMBL" id="GFD36697.1"/>
    </source>
</evidence>
<protein>
    <submittedName>
        <fullName evidence="1">Uncharacterized protein</fullName>
    </submittedName>
</protein>